<gene>
    <name evidence="1" type="ORF">PSDVSF_08960</name>
</gene>
<evidence type="ECO:0000313" key="2">
    <source>
        <dbReference type="Proteomes" id="UP001053296"/>
    </source>
</evidence>
<dbReference type="EMBL" id="AP024485">
    <property type="protein sequence ID" value="BCS87654.1"/>
    <property type="molecule type" value="Genomic_DNA"/>
</dbReference>
<name>A0ABM7P481_9BACT</name>
<organism evidence="1 2">
    <name type="scientific">Pseudodesulfovibrio sediminis</name>
    <dbReference type="NCBI Taxonomy" id="2810563"/>
    <lineage>
        <taxon>Bacteria</taxon>
        <taxon>Pseudomonadati</taxon>
        <taxon>Thermodesulfobacteriota</taxon>
        <taxon>Desulfovibrionia</taxon>
        <taxon>Desulfovibrionales</taxon>
        <taxon>Desulfovibrionaceae</taxon>
    </lineage>
</organism>
<reference evidence="1" key="1">
    <citation type="journal article" date="2022" name="Arch. Microbiol.">
        <title>Pseudodesulfovibrio sediminis sp. nov., a mesophilic and neutrophilic sulfate-reducing bacterium isolated from sediment of a brackish lake.</title>
        <authorList>
            <person name="Takahashi A."/>
            <person name="Kojima H."/>
            <person name="Watanabe M."/>
            <person name="Fukui M."/>
        </authorList>
    </citation>
    <scope>NUCLEOTIDE SEQUENCE</scope>
    <source>
        <strain evidence="1">SF6</strain>
    </source>
</reference>
<proteinExistence type="predicted"/>
<evidence type="ECO:0000313" key="1">
    <source>
        <dbReference type="EMBL" id="BCS87654.1"/>
    </source>
</evidence>
<keyword evidence="2" id="KW-1185">Reference proteome</keyword>
<dbReference type="Proteomes" id="UP001053296">
    <property type="component" value="Chromosome"/>
</dbReference>
<sequence length="64" mass="7389">MILPVEMPVETLRRIMRNNGKQHVPTVGEVLKEDITDIQYTVTRYKPSKTKEINKAAMWSAAIF</sequence>
<accession>A0ABM7P481</accession>
<protein>
    <submittedName>
        <fullName evidence="1">Uncharacterized protein</fullName>
    </submittedName>
</protein>